<comment type="caution">
    <text evidence="3">The sequence shown here is derived from an EMBL/GenBank/DDBJ whole genome shotgun (WGS) entry which is preliminary data.</text>
</comment>
<evidence type="ECO:0000313" key="4">
    <source>
        <dbReference type="Proteomes" id="UP000837675"/>
    </source>
</evidence>
<dbReference type="SUPFAM" id="SSF56601">
    <property type="entry name" value="beta-lactamase/transpeptidase-like"/>
    <property type="match status" value="1"/>
</dbReference>
<protein>
    <submittedName>
        <fullName evidence="3">D-alanyl-D-alanine carboxypeptidase/D-alanyl-D-alanine-endopeptidase</fullName>
    </submittedName>
</protein>
<comment type="similarity">
    <text evidence="1">Belongs to the peptidase S13 family.</text>
</comment>
<name>A0A8S4BZS6_9ACAR</name>
<evidence type="ECO:0000256" key="2">
    <source>
        <dbReference type="ARBA" id="ARBA00022801"/>
    </source>
</evidence>
<dbReference type="EMBL" id="CAJVAF010000060">
    <property type="protein sequence ID" value="CAG7589806.1"/>
    <property type="molecule type" value="Genomic_DNA"/>
</dbReference>
<dbReference type="InterPro" id="IPR012338">
    <property type="entry name" value="Beta-lactam/transpept-like"/>
</dbReference>
<dbReference type="AlphaFoldDB" id="A0A8S4BZS6"/>
<dbReference type="InterPro" id="IPR000667">
    <property type="entry name" value="Peptidase_S13"/>
</dbReference>
<dbReference type="GO" id="GO:0004185">
    <property type="term" value="F:serine-type carboxypeptidase activity"/>
    <property type="evidence" value="ECO:0007669"/>
    <property type="project" value="InterPro"/>
</dbReference>
<dbReference type="PANTHER" id="PTHR30023">
    <property type="entry name" value="D-ALANYL-D-ALANINE CARBOXYPEPTIDASE"/>
    <property type="match status" value="1"/>
</dbReference>
<dbReference type="GO" id="GO:0000270">
    <property type="term" value="P:peptidoglycan metabolic process"/>
    <property type="evidence" value="ECO:0007669"/>
    <property type="project" value="TreeGrafter"/>
</dbReference>
<organism evidence="3 4">
    <name type="scientific">Hyalomma marginatum</name>
    <dbReference type="NCBI Taxonomy" id="34627"/>
    <lineage>
        <taxon>Eukaryota</taxon>
        <taxon>Metazoa</taxon>
        <taxon>Ecdysozoa</taxon>
        <taxon>Arthropoda</taxon>
        <taxon>Chelicerata</taxon>
        <taxon>Arachnida</taxon>
        <taxon>Acari</taxon>
        <taxon>Parasitiformes</taxon>
        <taxon>Ixodida</taxon>
        <taxon>Ixodoidea</taxon>
        <taxon>Ixodidae</taxon>
        <taxon>Hyalomminae</taxon>
        <taxon>Hyalomma</taxon>
    </lineage>
</organism>
<keyword evidence="3" id="KW-0645">Protease</keyword>
<dbReference type="Gene3D" id="3.50.80.20">
    <property type="entry name" value="D-Ala-D-Ala carboxypeptidase C, peptidase S13"/>
    <property type="match status" value="1"/>
</dbReference>
<keyword evidence="4" id="KW-1185">Reference proteome</keyword>
<proteinExistence type="inferred from homology"/>
<keyword evidence="3" id="KW-0121">Carboxypeptidase</keyword>
<keyword evidence="2" id="KW-0378">Hydrolase</keyword>
<reference evidence="3" key="1">
    <citation type="submission" date="2021-06" db="EMBL/GenBank/DDBJ databases">
        <authorList>
            <person name="Nardi T."/>
            <person name="Nardi T."/>
        </authorList>
    </citation>
    <scope>NUCLEOTIDE SEQUENCE</scope>
</reference>
<dbReference type="Pfam" id="PF02113">
    <property type="entry name" value="Peptidase_S13"/>
    <property type="match status" value="1"/>
</dbReference>
<evidence type="ECO:0000256" key="1">
    <source>
        <dbReference type="ARBA" id="ARBA00006096"/>
    </source>
</evidence>
<dbReference type="PANTHER" id="PTHR30023:SF0">
    <property type="entry name" value="PENICILLIN-SENSITIVE CARBOXYPEPTIDASE A"/>
    <property type="match status" value="1"/>
</dbReference>
<dbReference type="GO" id="GO:0006508">
    <property type="term" value="P:proteolysis"/>
    <property type="evidence" value="ECO:0007669"/>
    <property type="project" value="InterPro"/>
</dbReference>
<sequence length="461" mass="51951">MFSFCQESLATFYAQVMDLKSGEVVTYPRGDHHLMFASSQKIFTVFSGLSILGSDFQFDTKILTDGIIRSGKLLGNLYMKFDGNPDLRESAILYISQRLKGLGINEIRGNIILDISEFDNKPYPRGWTIENQNMCYTAPLSAVIINKNCSAISIKRKGDKLIANSLDDFVKINSEAKYHPQDCDLDLEYEGDNKYLLTESCNIKNKTEFKIAVRGPVLLVKQLLEKNLQKLGIRYKKVIVSNSPAEAEHCLFSIKSRPLWALAKEVLTRSDNLLSEVIVKKIGAIYGKGSWKNGLRVMNLFLQRQIHTLENDINMADGSGLSRKNLININSFSLLLSRLALTNYRFSLYSTAPINQNCRVKVDDKFILKDLMVPKAFKFNQLPPERILVKTGFIDEVNAVAGYIMDCNNIPIYSIVAVVNNSYSDAKTNRNNLAEGLEKIICGLDSRNCFLQDYGKVLPSL</sequence>
<dbReference type="PRINTS" id="PR00922">
    <property type="entry name" value="DADACBPTASE3"/>
</dbReference>
<dbReference type="Proteomes" id="UP000837675">
    <property type="component" value="Unassembled WGS sequence"/>
</dbReference>
<dbReference type="NCBIfam" id="TIGR00666">
    <property type="entry name" value="PBP4"/>
    <property type="match status" value="1"/>
</dbReference>
<gene>
    <name evidence="3" type="ORF">MHYMCMPASI_00196</name>
</gene>
<evidence type="ECO:0000313" key="3">
    <source>
        <dbReference type="EMBL" id="CAG7589806.1"/>
    </source>
</evidence>
<dbReference type="Gene3D" id="3.40.710.10">
    <property type="entry name" value="DD-peptidase/beta-lactamase superfamily"/>
    <property type="match status" value="1"/>
</dbReference>
<accession>A0A8S4BZS6</accession>